<dbReference type="InterPro" id="IPR048270">
    <property type="entry name" value="PNMA_C"/>
</dbReference>
<organism evidence="3 4">
    <name type="scientific">Mytilus coruscus</name>
    <name type="common">Sea mussel</name>
    <dbReference type="NCBI Taxonomy" id="42192"/>
    <lineage>
        <taxon>Eukaryota</taxon>
        <taxon>Metazoa</taxon>
        <taxon>Spiralia</taxon>
        <taxon>Lophotrochozoa</taxon>
        <taxon>Mollusca</taxon>
        <taxon>Bivalvia</taxon>
        <taxon>Autobranchia</taxon>
        <taxon>Pteriomorphia</taxon>
        <taxon>Mytilida</taxon>
        <taxon>Mytiloidea</taxon>
        <taxon>Mytilidae</taxon>
        <taxon>Mytilinae</taxon>
        <taxon>Mytilus</taxon>
    </lineage>
</organism>
<dbReference type="AlphaFoldDB" id="A0A6J8E6H5"/>
<reference evidence="3 4" key="1">
    <citation type="submission" date="2020-06" db="EMBL/GenBank/DDBJ databases">
        <authorList>
            <person name="Li R."/>
            <person name="Bekaert M."/>
        </authorList>
    </citation>
    <scope>NUCLEOTIDE SEQUENCE [LARGE SCALE GENOMIC DNA]</scope>
    <source>
        <strain evidence="4">wild</strain>
    </source>
</reference>
<accession>A0A6J8E6H5</accession>
<evidence type="ECO:0000259" key="2">
    <source>
        <dbReference type="Pfam" id="PF14893"/>
    </source>
</evidence>
<gene>
    <name evidence="3" type="ORF">MCOR_48989</name>
</gene>
<sequence>MLKVPQQRRRPRHVKSTSTVRATRKSNMQISNSSDSSSEEDCHESVDSDCSVPTNLITQSKQKSRSGHNVKLPSFTGQEKWEVWFNRFEAVEKLKSWNEEDRLQELLPRLQGDAGDFTFDQLSKKTTRDYKKLVQELKTRFGVIETTRTFRLQFSKRKQINGETPEKFAAELKRLYNKAYKNRYARTRQEDLLQKFLLGLLVYKARIHIDLNKDPETIEEAVQEVITYVETMKNPNQGEENNKKAVRQVKGGQKNENIIGKDNNKKSDSFRGGEKMSVESQNEDKNKSLTIKEGDLQSLFNKMFED</sequence>
<keyword evidence="4" id="KW-1185">Reference proteome</keyword>
<protein>
    <recommendedName>
        <fullName evidence="2">Paraneoplastic antigen Ma-like C-terminal domain-containing protein</fullName>
    </recommendedName>
</protein>
<dbReference type="OrthoDB" id="10417259at2759"/>
<dbReference type="PANTHER" id="PTHR45823">
    <property type="entry name" value="T-SNARE COILED-COIL HOMOLOGY DOMAIN-CONTAINING PROTEIN"/>
    <property type="match status" value="1"/>
</dbReference>
<evidence type="ECO:0000313" key="3">
    <source>
        <dbReference type="EMBL" id="CAC5416354.1"/>
    </source>
</evidence>
<dbReference type="EMBL" id="CACVKT020008629">
    <property type="protein sequence ID" value="CAC5416354.1"/>
    <property type="molecule type" value="Genomic_DNA"/>
</dbReference>
<feature type="region of interest" description="Disordered" evidence="1">
    <location>
        <begin position="233"/>
        <end position="292"/>
    </location>
</feature>
<feature type="compositionally biased region" description="Basic and acidic residues" evidence="1">
    <location>
        <begin position="262"/>
        <end position="292"/>
    </location>
</feature>
<feature type="compositionally biased region" description="Polar residues" evidence="1">
    <location>
        <begin position="16"/>
        <end position="30"/>
    </location>
</feature>
<dbReference type="PANTHER" id="PTHR45823:SF1">
    <property type="entry name" value="T-SNARE COILED-COIL HOMOLOGY DOMAIN-CONTAINING PROTEIN"/>
    <property type="match status" value="1"/>
</dbReference>
<proteinExistence type="predicted"/>
<dbReference type="Proteomes" id="UP000507470">
    <property type="component" value="Unassembled WGS sequence"/>
</dbReference>
<feature type="compositionally biased region" description="Basic residues" evidence="1">
    <location>
        <begin position="1"/>
        <end position="15"/>
    </location>
</feature>
<name>A0A6J8E6H5_MYTCO</name>
<dbReference type="Pfam" id="PF14893">
    <property type="entry name" value="PNMA"/>
    <property type="match status" value="1"/>
</dbReference>
<feature type="domain" description="Paraneoplastic antigen Ma-like C-terminal" evidence="2">
    <location>
        <begin position="74"/>
        <end position="186"/>
    </location>
</feature>
<evidence type="ECO:0000313" key="4">
    <source>
        <dbReference type="Proteomes" id="UP000507470"/>
    </source>
</evidence>
<evidence type="ECO:0000256" key="1">
    <source>
        <dbReference type="SAM" id="MobiDB-lite"/>
    </source>
</evidence>
<feature type="region of interest" description="Disordered" evidence="1">
    <location>
        <begin position="1"/>
        <end position="72"/>
    </location>
</feature>